<keyword evidence="3" id="KW-1185">Reference proteome</keyword>
<keyword evidence="1" id="KW-0472">Membrane</keyword>
<dbReference type="EMBL" id="KY984068">
    <property type="protein sequence ID" value="ARW58703.1"/>
    <property type="molecule type" value="Genomic_DNA"/>
</dbReference>
<sequence length="76" mass="8381">MDHKDFVIAVFVCCGLIAAVTVNVFAVRSERKARASYWATPTIAVVQRRYRIARRVSLATIVLAIVIMAFAFGAHA</sequence>
<evidence type="ECO:0000313" key="3">
    <source>
        <dbReference type="Proteomes" id="UP000240568"/>
    </source>
</evidence>
<feature type="transmembrane region" description="Helical" evidence="1">
    <location>
        <begin position="56"/>
        <end position="74"/>
    </location>
</feature>
<evidence type="ECO:0000313" key="2">
    <source>
        <dbReference type="EMBL" id="ARW58703.1"/>
    </source>
</evidence>
<name>A0A2H4IAX5_9CAUD</name>
<evidence type="ECO:0000256" key="1">
    <source>
        <dbReference type="SAM" id="Phobius"/>
    </source>
</evidence>
<protein>
    <submittedName>
        <fullName evidence="2">Putative membrane protein</fullName>
    </submittedName>
</protein>
<reference evidence="2 3" key="1">
    <citation type="submission" date="2017-04" db="EMBL/GenBank/DDBJ databases">
        <authorList>
            <person name="Afonso C.L."/>
            <person name="Miller P.J."/>
            <person name="Scott M.A."/>
            <person name="Spackman E."/>
            <person name="Goraichik I."/>
            <person name="Dimitrov K.M."/>
            <person name="Suarez D.L."/>
            <person name="Swayne D.E."/>
        </authorList>
    </citation>
    <scope>NUCLEOTIDE SEQUENCE [LARGE SCALE GENOMIC DNA]</scope>
</reference>
<keyword evidence="1" id="KW-0812">Transmembrane</keyword>
<keyword evidence="1" id="KW-1133">Transmembrane helix</keyword>
<dbReference type="Proteomes" id="UP000240568">
    <property type="component" value="Segment"/>
</dbReference>
<feature type="transmembrane region" description="Helical" evidence="1">
    <location>
        <begin position="6"/>
        <end position="27"/>
    </location>
</feature>
<accession>A0A2H4IAX5</accession>
<proteinExistence type="predicted"/>
<organism evidence="2 3">
    <name type="scientific">Erwinia phage vB_EamM_Y3</name>
    <dbReference type="NCBI Taxonomy" id="1983553"/>
    <lineage>
        <taxon>Viruses</taxon>
        <taxon>Duplodnaviria</taxon>
        <taxon>Heunggongvirae</taxon>
        <taxon>Uroviricota</taxon>
        <taxon>Caudoviricetes</taxon>
        <taxon>Sasquatchvirus</taxon>
        <taxon>Sasquatchvirus Y3</taxon>
    </lineage>
</organism>
<gene>
    <name evidence="2" type="ORF">Y3_063</name>
</gene>